<organism evidence="2 3">
    <name type="scientific">Sphagnurus paluster</name>
    <dbReference type="NCBI Taxonomy" id="117069"/>
    <lineage>
        <taxon>Eukaryota</taxon>
        <taxon>Fungi</taxon>
        <taxon>Dikarya</taxon>
        <taxon>Basidiomycota</taxon>
        <taxon>Agaricomycotina</taxon>
        <taxon>Agaricomycetes</taxon>
        <taxon>Agaricomycetidae</taxon>
        <taxon>Agaricales</taxon>
        <taxon>Tricholomatineae</taxon>
        <taxon>Lyophyllaceae</taxon>
        <taxon>Sphagnurus</taxon>
    </lineage>
</organism>
<gene>
    <name evidence="2" type="ORF">H0H81_001500</name>
</gene>
<proteinExistence type="predicted"/>
<reference evidence="2" key="1">
    <citation type="submission" date="2021-02" db="EMBL/GenBank/DDBJ databases">
        <authorList>
            <person name="Nieuwenhuis M."/>
            <person name="Van De Peppel L.J.J."/>
        </authorList>
    </citation>
    <scope>NUCLEOTIDE SEQUENCE</scope>
    <source>
        <strain evidence="2">D49</strain>
    </source>
</reference>
<keyword evidence="3" id="KW-1185">Reference proteome</keyword>
<name>A0A9P7GNA6_9AGAR</name>
<dbReference type="Proteomes" id="UP000717328">
    <property type="component" value="Unassembled WGS sequence"/>
</dbReference>
<dbReference type="AlphaFoldDB" id="A0A9P7GNA6"/>
<dbReference type="Pfam" id="PF20179">
    <property type="entry name" value="MSS51_C"/>
    <property type="match status" value="1"/>
</dbReference>
<accession>A0A9P7GNA6</accession>
<comment type="caution">
    <text evidence="2">The sequence shown here is derived from an EMBL/GenBank/DDBJ whole genome shotgun (WGS) entry which is preliminary data.</text>
</comment>
<reference evidence="2" key="2">
    <citation type="submission" date="2021-10" db="EMBL/GenBank/DDBJ databases">
        <title>Phylogenomics reveals ancestral predisposition of the termite-cultivated fungus Termitomyces towards a domesticated lifestyle.</title>
        <authorList>
            <person name="Auxier B."/>
            <person name="Grum-Grzhimaylo A."/>
            <person name="Cardenas M.E."/>
            <person name="Lodge J.D."/>
            <person name="Laessoe T."/>
            <person name="Pedersen O."/>
            <person name="Smith M.E."/>
            <person name="Kuyper T.W."/>
            <person name="Franco-Molano E.A."/>
            <person name="Baroni T.J."/>
            <person name="Aanen D.K."/>
        </authorList>
    </citation>
    <scope>NUCLEOTIDE SEQUENCE</scope>
    <source>
        <strain evidence="2">D49</strain>
    </source>
</reference>
<dbReference type="InterPro" id="IPR046824">
    <property type="entry name" value="Mss51-like_C"/>
</dbReference>
<evidence type="ECO:0000313" key="3">
    <source>
        <dbReference type="Proteomes" id="UP000717328"/>
    </source>
</evidence>
<protein>
    <recommendedName>
        <fullName evidence="1">Mitochondrial splicing suppressor 51-like C-terminal domain-containing protein</fullName>
    </recommendedName>
</protein>
<feature type="domain" description="Mitochondrial splicing suppressor 51-like C-terminal" evidence="1">
    <location>
        <begin position="167"/>
        <end position="221"/>
    </location>
</feature>
<evidence type="ECO:0000313" key="2">
    <source>
        <dbReference type="EMBL" id="KAG5653243.1"/>
    </source>
</evidence>
<dbReference type="OrthoDB" id="432970at2759"/>
<sequence length="240" mass="27263">MDFLKDNLKRELTLAERNLIGWEPRCMACGRTDRIIRMEAADKGSSSRINLLKACHACKMAFYCSTHHWEAVQEKHAGLPCEDGHDGLTQCHMNQEIRVDVAFSDIMSGANMGEFRWAPERDLSTWTSLETTNWESEYADQLIEGFGISRNAVATFLRASSVALSMPMTILAALEQLNQDDAWTCKETLTIHILGAYDMEVQHAQIFEEILHRLPLVKTLKARIVVARNEKEFINSFLGK</sequence>
<dbReference type="PANTHER" id="PTHR28069">
    <property type="entry name" value="GH20023P"/>
    <property type="match status" value="1"/>
</dbReference>
<evidence type="ECO:0000259" key="1">
    <source>
        <dbReference type="Pfam" id="PF20179"/>
    </source>
</evidence>
<dbReference type="EMBL" id="JABCKI010000064">
    <property type="protein sequence ID" value="KAG5653243.1"/>
    <property type="molecule type" value="Genomic_DNA"/>
</dbReference>